<evidence type="ECO:0000259" key="8">
    <source>
        <dbReference type="PROSITE" id="PS50110"/>
    </source>
</evidence>
<proteinExistence type="predicted"/>
<keyword evidence="5" id="KW-0804">Transcription</keyword>
<evidence type="ECO:0000256" key="4">
    <source>
        <dbReference type="ARBA" id="ARBA00023125"/>
    </source>
</evidence>
<evidence type="ECO:0000256" key="5">
    <source>
        <dbReference type="ARBA" id="ARBA00023163"/>
    </source>
</evidence>
<dbReference type="Pfam" id="PF00486">
    <property type="entry name" value="Trans_reg_C"/>
    <property type="match status" value="1"/>
</dbReference>
<dbReference type="InterPro" id="IPR011006">
    <property type="entry name" value="CheY-like_superfamily"/>
</dbReference>
<evidence type="ECO:0000256" key="3">
    <source>
        <dbReference type="ARBA" id="ARBA00023015"/>
    </source>
</evidence>
<dbReference type="PANTHER" id="PTHR48111">
    <property type="entry name" value="REGULATOR OF RPOS"/>
    <property type="match status" value="1"/>
</dbReference>
<protein>
    <submittedName>
        <fullName evidence="10">Response regulator transcription factor</fullName>
    </submittedName>
</protein>
<dbReference type="InterPro" id="IPR001867">
    <property type="entry name" value="OmpR/PhoB-type_DNA-bd"/>
</dbReference>
<dbReference type="Pfam" id="PF00072">
    <property type="entry name" value="Response_reg"/>
    <property type="match status" value="1"/>
</dbReference>
<evidence type="ECO:0000313" key="11">
    <source>
        <dbReference type="Proteomes" id="UP001482520"/>
    </source>
</evidence>
<keyword evidence="4 7" id="KW-0238">DNA-binding</keyword>
<dbReference type="Gene3D" id="3.40.50.2300">
    <property type="match status" value="1"/>
</dbReference>
<gene>
    <name evidence="10" type="ORF">V6R90_01635</name>
</gene>
<dbReference type="InterPro" id="IPR039420">
    <property type="entry name" value="WalR-like"/>
</dbReference>
<evidence type="ECO:0000313" key="10">
    <source>
        <dbReference type="EMBL" id="MEQ7845962.1"/>
    </source>
</evidence>
<keyword evidence="1 6" id="KW-0597">Phosphoprotein</keyword>
<evidence type="ECO:0000256" key="6">
    <source>
        <dbReference type="PROSITE-ProRule" id="PRU00169"/>
    </source>
</evidence>
<evidence type="ECO:0000256" key="7">
    <source>
        <dbReference type="PROSITE-ProRule" id="PRU01091"/>
    </source>
</evidence>
<dbReference type="PROSITE" id="PS51755">
    <property type="entry name" value="OMPR_PHOB"/>
    <property type="match status" value="1"/>
</dbReference>
<dbReference type="RefSeq" id="WP_056863909.1">
    <property type="nucleotide sequence ID" value="NZ_BAAAMM010000001.1"/>
</dbReference>
<dbReference type="EMBL" id="JBEGDP010000001">
    <property type="protein sequence ID" value="MEQ7845962.1"/>
    <property type="molecule type" value="Genomic_DNA"/>
</dbReference>
<feature type="modified residue" description="4-aspartylphosphate" evidence="6">
    <location>
        <position position="60"/>
    </location>
</feature>
<dbReference type="InterPro" id="IPR016032">
    <property type="entry name" value="Sig_transdc_resp-reg_C-effctor"/>
</dbReference>
<reference evidence="10 11" key="1">
    <citation type="submission" date="2024-02" db="EMBL/GenBank/DDBJ databases">
        <title>Full genome sequence of Nocardioides kribbensis.</title>
        <authorList>
            <person name="Poletto B.L."/>
            <person name="Silva G."/>
            <person name="Galante D."/>
            <person name="Campos K.R."/>
            <person name="Santos M.B.N."/>
            <person name="Sacchi C.T."/>
        </authorList>
    </citation>
    <scope>NUCLEOTIDE SEQUENCE [LARGE SCALE GENOMIC DNA]</scope>
    <source>
        <strain evidence="10 11">O4R</strain>
    </source>
</reference>
<dbReference type="PANTHER" id="PTHR48111:SF1">
    <property type="entry name" value="TWO-COMPONENT RESPONSE REGULATOR ORR33"/>
    <property type="match status" value="1"/>
</dbReference>
<dbReference type="InterPro" id="IPR036388">
    <property type="entry name" value="WH-like_DNA-bd_sf"/>
</dbReference>
<dbReference type="Proteomes" id="UP001482520">
    <property type="component" value="Unassembled WGS sequence"/>
</dbReference>
<dbReference type="SUPFAM" id="SSF52172">
    <property type="entry name" value="CheY-like"/>
    <property type="match status" value="1"/>
</dbReference>
<feature type="domain" description="Response regulatory" evidence="8">
    <location>
        <begin position="11"/>
        <end position="124"/>
    </location>
</feature>
<dbReference type="InterPro" id="IPR001789">
    <property type="entry name" value="Sig_transdc_resp-reg_receiver"/>
</dbReference>
<dbReference type="SMART" id="SM00448">
    <property type="entry name" value="REC"/>
    <property type="match status" value="1"/>
</dbReference>
<feature type="DNA-binding region" description="OmpR/PhoB-type" evidence="7">
    <location>
        <begin position="141"/>
        <end position="246"/>
    </location>
</feature>
<keyword evidence="2" id="KW-0902">Two-component regulatory system</keyword>
<keyword evidence="11" id="KW-1185">Reference proteome</keyword>
<evidence type="ECO:0000256" key="2">
    <source>
        <dbReference type="ARBA" id="ARBA00023012"/>
    </source>
</evidence>
<dbReference type="Gene3D" id="1.10.10.10">
    <property type="entry name" value="Winged helix-like DNA-binding domain superfamily/Winged helix DNA-binding domain"/>
    <property type="match status" value="1"/>
</dbReference>
<dbReference type="CDD" id="cd17574">
    <property type="entry name" value="REC_OmpR"/>
    <property type="match status" value="1"/>
</dbReference>
<sequence length="248" mass="26027">MPERPPAAAPVAVVIEDDPDVRDLIDIVLTQAGLTTVLAGNGFEGIDAVRAHAPLLTTLDVNMPGLDGFAVARRLRELSGTHVVMISAMAEDGDAAAGLQAGADDYLVKPFRPRDLRAKADALVADAAGLAARTPPGVLLPATLELNGLVLDTATGAVELDGRPVELGAHERTLLTTLLSTGRRVRGKADLVLSVRGDRPGPTVVDDDDRQGLDACVEALLHRLGDTGDRPRFVEAVGEVGYRCAEQR</sequence>
<keyword evidence="3" id="KW-0805">Transcription regulation</keyword>
<accession>A0ABV1NTX8</accession>
<name>A0ABV1NTX8_9ACTN</name>
<feature type="domain" description="OmpR/PhoB-type" evidence="9">
    <location>
        <begin position="141"/>
        <end position="246"/>
    </location>
</feature>
<dbReference type="SUPFAM" id="SSF46894">
    <property type="entry name" value="C-terminal effector domain of the bipartite response regulators"/>
    <property type="match status" value="1"/>
</dbReference>
<dbReference type="PROSITE" id="PS50110">
    <property type="entry name" value="RESPONSE_REGULATORY"/>
    <property type="match status" value="1"/>
</dbReference>
<organism evidence="10 11">
    <name type="scientific">Nocardioides kribbensis</name>
    <dbReference type="NCBI Taxonomy" id="305517"/>
    <lineage>
        <taxon>Bacteria</taxon>
        <taxon>Bacillati</taxon>
        <taxon>Actinomycetota</taxon>
        <taxon>Actinomycetes</taxon>
        <taxon>Propionibacteriales</taxon>
        <taxon>Nocardioidaceae</taxon>
        <taxon>Nocardioides</taxon>
    </lineage>
</organism>
<evidence type="ECO:0000256" key="1">
    <source>
        <dbReference type="ARBA" id="ARBA00022553"/>
    </source>
</evidence>
<comment type="caution">
    <text evidence="10">The sequence shown here is derived from an EMBL/GenBank/DDBJ whole genome shotgun (WGS) entry which is preliminary data.</text>
</comment>
<evidence type="ECO:0000259" key="9">
    <source>
        <dbReference type="PROSITE" id="PS51755"/>
    </source>
</evidence>